<dbReference type="OrthoDB" id="2196114at2759"/>
<comment type="caution">
    <text evidence="1">The sequence shown here is derived from an EMBL/GenBank/DDBJ whole genome shotgun (WGS) entry which is preliminary data.</text>
</comment>
<proteinExistence type="predicted"/>
<evidence type="ECO:0000313" key="2">
    <source>
        <dbReference type="Proteomes" id="UP000770661"/>
    </source>
</evidence>
<organism evidence="1 2">
    <name type="scientific">Chionoecetes opilio</name>
    <name type="common">Atlantic snow crab</name>
    <name type="synonym">Cancer opilio</name>
    <dbReference type="NCBI Taxonomy" id="41210"/>
    <lineage>
        <taxon>Eukaryota</taxon>
        <taxon>Metazoa</taxon>
        <taxon>Ecdysozoa</taxon>
        <taxon>Arthropoda</taxon>
        <taxon>Crustacea</taxon>
        <taxon>Multicrustacea</taxon>
        <taxon>Malacostraca</taxon>
        <taxon>Eumalacostraca</taxon>
        <taxon>Eucarida</taxon>
        <taxon>Decapoda</taxon>
        <taxon>Pleocyemata</taxon>
        <taxon>Brachyura</taxon>
        <taxon>Eubrachyura</taxon>
        <taxon>Majoidea</taxon>
        <taxon>Majidae</taxon>
        <taxon>Chionoecetes</taxon>
    </lineage>
</organism>
<accession>A0A8J5D278</accession>
<gene>
    <name evidence="1" type="primary">BIRC6_1</name>
    <name evidence="1" type="ORF">GWK47_035736</name>
</gene>
<evidence type="ECO:0000313" key="1">
    <source>
        <dbReference type="EMBL" id="KAG0726872.1"/>
    </source>
</evidence>
<dbReference type="Proteomes" id="UP000770661">
    <property type="component" value="Unassembled WGS sequence"/>
</dbReference>
<dbReference type="AlphaFoldDB" id="A0A8J5D278"/>
<reference evidence="1" key="1">
    <citation type="submission" date="2020-07" db="EMBL/GenBank/DDBJ databases">
        <title>The High-quality genome of the commercially important snow crab, Chionoecetes opilio.</title>
        <authorList>
            <person name="Jeong J.-H."/>
            <person name="Ryu S."/>
        </authorList>
    </citation>
    <scope>NUCLEOTIDE SEQUENCE</scope>
    <source>
        <strain evidence="1">MADBK_172401_WGS</strain>
        <tissue evidence="1">Digestive gland</tissue>
    </source>
</reference>
<sequence length="118" mass="13163">MEVQKSNDLDLVSQYMPPLSSTFLDRLAATSSSKRVEVVRGCDVIQELSVTVRCCTRTSIPHERLQRLSLVDNEGFHKSLLETAISNASSDHLRHRSLDLLLWLTSIHTAAGSWQVAS</sequence>
<keyword evidence="2" id="KW-1185">Reference proteome</keyword>
<name>A0A8J5D278_CHIOP</name>
<dbReference type="EMBL" id="JACEEZ010003907">
    <property type="protein sequence ID" value="KAG0726872.1"/>
    <property type="molecule type" value="Genomic_DNA"/>
</dbReference>
<protein>
    <submittedName>
        <fullName evidence="1">Baculoviral IAP repeat-containing protein 6</fullName>
    </submittedName>
</protein>